<feature type="domain" description="C2H2-type" evidence="11">
    <location>
        <begin position="605"/>
        <end position="632"/>
    </location>
</feature>
<accession>A0A8B8E7L0</accession>
<feature type="domain" description="C2H2-type" evidence="11">
    <location>
        <begin position="865"/>
        <end position="892"/>
    </location>
</feature>
<dbReference type="FunFam" id="3.30.160.60:FF:002476">
    <property type="entry name" value="Ras responsive element binding protein 1a"/>
    <property type="match status" value="1"/>
</dbReference>
<dbReference type="GO" id="GO:0008270">
    <property type="term" value="F:zinc ion binding"/>
    <property type="evidence" value="ECO:0007669"/>
    <property type="project" value="UniProtKB-KW"/>
</dbReference>
<dbReference type="Proteomes" id="UP000694844">
    <property type="component" value="Chromosome 5"/>
</dbReference>
<feature type="domain" description="C2H2-type" evidence="11">
    <location>
        <begin position="471"/>
        <end position="493"/>
    </location>
</feature>
<feature type="domain" description="C2H2-type" evidence="11">
    <location>
        <begin position="498"/>
        <end position="526"/>
    </location>
</feature>
<protein>
    <submittedName>
        <fullName evidence="13">Ras-responsive element-binding protein 1-like isoform X1</fullName>
    </submittedName>
</protein>
<feature type="region of interest" description="Disordered" evidence="10">
    <location>
        <begin position="40"/>
        <end position="108"/>
    </location>
</feature>
<evidence type="ECO:0000256" key="3">
    <source>
        <dbReference type="ARBA" id="ARBA00022737"/>
    </source>
</evidence>
<dbReference type="PANTHER" id="PTHR46451:SF1">
    <property type="entry name" value="RAS-RESPONSIVE ELEMENT-BINDING PROTEIN 1"/>
    <property type="match status" value="1"/>
</dbReference>
<evidence type="ECO:0000313" key="12">
    <source>
        <dbReference type="Proteomes" id="UP000694844"/>
    </source>
</evidence>
<feature type="compositionally biased region" description="Polar residues" evidence="10">
    <location>
        <begin position="1481"/>
        <end position="1502"/>
    </location>
</feature>
<keyword evidence="3" id="KW-0677">Repeat</keyword>
<dbReference type="SMART" id="SM00355">
    <property type="entry name" value="ZnF_C2H2"/>
    <property type="match status" value="20"/>
</dbReference>
<feature type="domain" description="C2H2-type" evidence="11">
    <location>
        <begin position="577"/>
        <end position="604"/>
    </location>
</feature>
<feature type="domain" description="C2H2-type" evidence="11">
    <location>
        <begin position="1679"/>
        <end position="1706"/>
    </location>
</feature>
<evidence type="ECO:0000256" key="10">
    <source>
        <dbReference type="SAM" id="MobiDB-lite"/>
    </source>
</evidence>
<proteinExistence type="predicted"/>
<dbReference type="OrthoDB" id="3069995at2759"/>
<dbReference type="Gene3D" id="3.30.160.60">
    <property type="entry name" value="Classic Zinc Finger"/>
    <property type="match status" value="13"/>
</dbReference>
<dbReference type="GO" id="GO:0005634">
    <property type="term" value="C:nucleus"/>
    <property type="evidence" value="ECO:0007669"/>
    <property type="project" value="UniProtKB-SubCell"/>
</dbReference>
<feature type="domain" description="C2H2-type" evidence="11">
    <location>
        <begin position="949"/>
        <end position="976"/>
    </location>
</feature>
<keyword evidence="8" id="KW-0539">Nucleus</keyword>
<keyword evidence="5" id="KW-0862">Zinc</keyword>
<dbReference type="FunFam" id="3.30.160.60:FF:001967">
    <property type="entry name" value="Ras-responsive element-binding protein"/>
    <property type="match status" value="1"/>
</dbReference>
<feature type="region of interest" description="Disordered" evidence="10">
    <location>
        <begin position="394"/>
        <end position="469"/>
    </location>
</feature>
<dbReference type="PROSITE" id="PS00028">
    <property type="entry name" value="ZINC_FINGER_C2H2_1"/>
    <property type="match status" value="18"/>
</dbReference>
<dbReference type="GeneID" id="111132158"/>
<keyword evidence="4 9" id="KW-0863">Zinc-finger</keyword>
<evidence type="ECO:0000256" key="8">
    <source>
        <dbReference type="ARBA" id="ARBA00023242"/>
    </source>
</evidence>
<feature type="region of interest" description="Disordered" evidence="10">
    <location>
        <begin position="308"/>
        <end position="339"/>
    </location>
</feature>
<keyword evidence="12" id="KW-1185">Reference proteome</keyword>
<dbReference type="FunFam" id="3.30.160.60:FF:000448">
    <property type="entry name" value="RE1-silencing transcription factor A"/>
    <property type="match status" value="1"/>
</dbReference>
<evidence type="ECO:0000259" key="11">
    <source>
        <dbReference type="PROSITE" id="PS50157"/>
    </source>
</evidence>
<evidence type="ECO:0000256" key="6">
    <source>
        <dbReference type="ARBA" id="ARBA00023015"/>
    </source>
</evidence>
<dbReference type="SUPFAM" id="SSF57667">
    <property type="entry name" value="beta-beta-alpha zinc fingers"/>
    <property type="match status" value="8"/>
</dbReference>
<dbReference type="Pfam" id="PF00096">
    <property type="entry name" value="zf-C2H2"/>
    <property type="match status" value="6"/>
</dbReference>
<evidence type="ECO:0000256" key="5">
    <source>
        <dbReference type="ARBA" id="ARBA00022833"/>
    </source>
</evidence>
<dbReference type="InterPro" id="IPR052795">
    <property type="entry name" value="RREB1"/>
</dbReference>
<feature type="domain" description="C2H2-type" evidence="11">
    <location>
        <begin position="1564"/>
        <end position="1591"/>
    </location>
</feature>
<dbReference type="InterPro" id="IPR036236">
    <property type="entry name" value="Znf_C2H2_sf"/>
</dbReference>
<sequence>MSRRKQANPRSLKDQEENHAAKVVKEPCFTMVASYEDLNDHELDQDPDYDDYAPLVVDTSRQPEDIDDQDDLITGNNIQQSPSEASSYTSQTEVARSAASLKNREEEAGFRPSDFVFASPSLNHQDQLSNCSSEQDQLFIDSGEPNTTVSNQSSRTPSISSLSDQLSPSGLSSNISTSKVHRRGKKTLSNQVEKDPDVNVECEDSDSKILPIANGEGGDAKYACPICKTIVSSSHELTVHIRSHNTQGSTSQANTCTICGKVLSSQSSLDRHMLVHSGERPFQCKICKMSFTTNGNMHRHARIHAKENDLTGSGGIKPIRPKPKTPTWKSRSTPTPSLTLPSGTSLLSTELLSNMPKFSIIESKPVTTILTSTEPVTVGQKRAFNFIEYSPIQYTSPPKKANPPSVNPTQAPTVTAEKPPTLVTPAVVPSSITKKPKDSRTEVKSSSNSAHHDRRGHSESVTGEEKEGDQLHCPVCNKGFLCKYGLETHLDTHPEYSMKCGICHMSFPTPRGLNMHKLMVHSKEDTENKPDSKSSPSAVVGFYDLGFMDFSVKKFPLVAKAYCEDNVRLPSSIYHSFQCSECSKAFPSRASLLLHEYTHSPEKTSQCPLCECDFVDTNELHLHMVKHLSDKAFNDVMVKSKPEKVQKSPKADKIGKHDFLASFGLTTISEAELLQKKDKESMLESNTSMDKKENNDYFARLGQVFCSDIAPLNPLIASKFAQMSPEEQAKAYIEAQKFIQAAMAMPQFFQGMGELNASQLKAFMPSLLPLGSSKSSANNAMSLNQMNTLAAMTSPALLSSMVGAHSLSSPLPTPPPSSESGSSGEMSDKYPNKNGVFQCKYCDLVFTNYRTMKGHTRTHLGLSPYKCNLCSYSSADKSTLIRHLRTHNGERPFQCRICDFAFTTKANCERHVRKKHGKYMKEEIDAAIGYNKYVAESSSTAENFQSPDTVCKYCGEDFKFFRALKHHLRSHSSCPQKPFLCMRCDIGFSTKANCVRHLQKQHPEVSQYQIEQFIHVNEPSLLEDGEKSFGEGLSDDSQTADTMDSSTANPPFAHGSSSSLLSESRTQSPMKLDAVNIKQEPMDTDDDLPLDFSVTKSAASTPDIKPKVEELPIDLSVKAKENGDSPRPNSRSITYDTNVYQCQFCPLGISSQRMLERHLLQDHRQLLERMEKQAQKEVVEMSTIKSVAGSSEDRIKILMRLPKTGNNARSLKDRIPKSDTKFSQGVDSASDLASVKKILDAAIQPFRSFPLDNSNLSGKSGDDSMDYSMDEDVRSHLEDPPVLSPRSKGDNSSKLGEQDMPEIAESPEQFAKAFGQKIPKTVSEPADKLLVKKKRNSYADSPHKLQCPYCTRTFPWVSSLTRHLLTHTGQKPFKCPRCPVTFSTKSNRERHLIRKHGVNMMDPLSRQTMDRPYKCHLCVFSSFSTQGNLLKHYKERHVGCELPDTLADLDRAVTKGLSTTIPPHERGMYSVESYNRDNQLNKQDEQSLLSSSKSPDTPTAITTFIVPDDLKSDDDDDDDDIIPLSIDNSMEDSSPKSTSMTEFTGSGERQINPERDNYNVDKITSCWKCNEKFVSRKLLVRHLKEHNIDLPFKCYLCDASYETRKSCLDHQESAHMSDWKILKEKNKVDNVDIFAKHMDKVVENNCNKVDQGAVLEIPGQNADDPKMEVVSADYMQRKVYCSLCPKRFWSLQDLRRHMRSHTGERPFECDICHKRFTLKHSMMRHRKKHMDSGSLSASDDEDNNNNHHDEPGVSKLVTHHRPILPRMPSAIPVIPVTVMTDSPNAESRPQFITVTSTSIAPPPKASITVTMESDAKDNSADILHNLLGVDVGSIDQMLDSADNAAKLLGM</sequence>
<feature type="region of interest" description="Disordered" evidence="10">
    <location>
        <begin position="1024"/>
        <end position="1067"/>
    </location>
</feature>
<dbReference type="FunFam" id="3.30.160.60:FF:001788">
    <property type="entry name" value="ras-responsive element-binding protein 1"/>
    <property type="match status" value="1"/>
</dbReference>
<feature type="region of interest" description="Disordered" evidence="10">
    <location>
        <begin position="132"/>
        <end position="200"/>
    </location>
</feature>
<feature type="region of interest" description="Disordered" evidence="10">
    <location>
        <begin position="1250"/>
        <end position="1298"/>
    </location>
</feature>
<feature type="compositionally biased region" description="Polar residues" evidence="10">
    <location>
        <begin position="144"/>
        <end position="157"/>
    </location>
</feature>
<keyword evidence="2" id="KW-0479">Metal-binding</keyword>
<keyword evidence="7" id="KW-0804">Transcription</keyword>
<feature type="compositionally biased region" description="Basic and acidic residues" evidence="10">
    <location>
        <begin position="11"/>
        <end position="22"/>
    </location>
</feature>
<comment type="subcellular location">
    <subcellularLocation>
        <location evidence="1">Nucleus</location>
    </subcellularLocation>
</comment>
<feature type="region of interest" description="Disordered" evidence="10">
    <location>
        <begin position="1481"/>
        <end position="1554"/>
    </location>
</feature>
<name>A0A8B8E7L0_CRAVI</name>
<gene>
    <name evidence="13" type="primary">LOC111132158</name>
</gene>
<feature type="domain" description="C2H2-type" evidence="11">
    <location>
        <begin position="222"/>
        <end position="249"/>
    </location>
</feature>
<dbReference type="GO" id="GO:0000978">
    <property type="term" value="F:RNA polymerase II cis-regulatory region sequence-specific DNA binding"/>
    <property type="evidence" value="ECO:0007669"/>
    <property type="project" value="TreeGrafter"/>
</dbReference>
<feature type="domain" description="C2H2-type" evidence="11">
    <location>
        <begin position="837"/>
        <end position="864"/>
    </location>
</feature>
<feature type="region of interest" description="Disordered" evidence="10">
    <location>
        <begin position="1724"/>
        <end position="1753"/>
    </location>
</feature>
<dbReference type="Pfam" id="PF13909">
    <property type="entry name" value="zf-H2C2_5"/>
    <property type="match status" value="1"/>
</dbReference>
<feature type="domain" description="C2H2-type" evidence="11">
    <location>
        <begin position="893"/>
        <end position="916"/>
    </location>
</feature>
<feature type="region of interest" description="Disordered" evidence="10">
    <location>
        <begin position="1"/>
        <end position="22"/>
    </location>
</feature>
<feature type="compositionally biased region" description="Polar residues" evidence="10">
    <location>
        <begin position="1531"/>
        <end position="1549"/>
    </location>
</feature>
<evidence type="ECO:0000256" key="2">
    <source>
        <dbReference type="ARBA" id="ARBA00022723"/>
    </source>
</evidence>
<feature type="compositionally biased region" description="Polar residues" evidence="10">
    <location>
        <begin position="1035"/>
        <end position="1049"/>
    </location>
</feature>
<dbReference type="GO" id="GO:0001228">
    <property type="term" value="F:DNA-binding transcription activator activity, RNA polymerase II-specific"/>
    <property type="evidence" value="ECO:0007669"/>
    <property type="project" value="TreeGrafter"/>
</dbReference>
<evidence type="ECO:0000313" key="13">
    <source>
        <dbReference type="RefSeq" id="XP_022335613.1"/>
    </source>
</evidence>
<reference evidence="13" key="1">
    <citation type="submission" date="2025-08" db="UniProtKB">
        <authorList>
            <consortium name="RefSeq"/>
        </authorList>
    </citation>
    <scope>IDENTIFICATION</scope>
    <source>
        <tissue evidence="13">Whole sample</tissue>
    </source>
</reference>
<dbReference type="RefSeq" id="XP_022335613.1">
    <property type="nucleotide sequence ID" value="XM_022479905.1"/>
</dbReference>
<feature type="compositionally biased region" description="Polar residues" evidence="10">
    <location>
        <begin position="74"/>
        <end position="94"/>
    </location>
</feature>
<feature type="domain" description="C2H2-type" evidence="11">
    <location>
        <begin position="1707"/>
        <end position="1734"/>
    </location>
</feature>
<feature type="compositionally biased region" description="Low complexity" evidence="10">
    <location>
        <begin position="158"/>
        <end position="173"/>
    </location>
</feature>
<dbReference type="InterPro" id="IPR013087">
    <property type="entry name" value="Znf_C2H2_type"/>
</dbReference>
<dbReference type="KEGG" id="cvn:111132158"/>
<dbReference type="Pfam" id="PF13912">
    <property type="entry name" value="zf-C2H2_6"/>
    <property type="match status" value="1"/>
</dbReference>
<dbReference type="PROSITE" id="PS50157">
    <property type="entry name" value="ZINC_FINGER_C2H2_2"/>
    <property type="match status" value="15"/>
</dbReference>
<keyword evidence="6" id="KW-0805">Transcription regulation</keyword>
<evidence type="ECO:0000256" key="1">
    <source>
        <dbReference type="ARBA" id="ARBA00004123"/>
    </source>
</evidence>
<dbReference type="Pfam" id="PF13894">
    <property type="entry name" value="zf-C2H2_4"/>
    <property type="match status" value="1"/>
</dbReference>
<organism evidence="12 13">
    <name type="scientific">Crassostrea virginica</name>
    <name type="common">Eastern oyster</name>
    <dbReference type="NCBI Taxonomy" id="6565"/>
    <lineage>
        <taxon>Eukaryota</taxon>
        <taxon>Metazoa</taxon>
        <taxon>Spiralia</taxon>
        <taxon>Lophotrochozoa</taxon>
        <taxon>Mollusca</taxon>
        <taxon>Bivalvia</taxon>
        <taxon>Autobranchia</taxon>
        <taxon>Pteriomorphia</taxon>
        <taxon>Ostreida</taxon>
        <taxon>Ostreoidea</taxon>
        <taxon>Ostreidae</taxon>
        <taxon>Crassostrea</taxon>
    </lineage>
</organism>
<feature type="compositionally biased region" description="Low complexity" evidence="10">
    <location>
        <begin position="325"/>
        <end position="339"/>
    </location>
</feature>
<evidence type="ECO:0000256" key="4">
    <source>
        <dbReference type="ARBA" id="ARBA00022771"/>
    </source>
</evidence>
<feature type="domain" description="C2H2-type" evidence="11">
    <location>
        <begin position="1345"/>
        <end position="1372"/>
    </location>
</feature>
<feature type="compositionally biased region" description="Acidic residues" evidence="10">
    <location>
        <begin position="1511"/>
        <end position="1521"/>
    </location>
</feature>
<evidence type="ECO:0000256" key="7">
    <source>
        <dbReference type="ARBA" id="ARBA00023163"/>
    </source>
</evidence>
<dbReference type="FunFam" id="3.30.160.60:FF:001289">
    <property type="entry name" value="Zinc finger protein 574"/>
    <property type="match status" value="1"/>
</dbReference>
<feature type="region of interest" description="Disordered" evidence="10">
    <location>
        <begin position="805"/>
        <end position="827"/>
    </location>
</feature>
<dbReference type="PANTHER" id="PTHR46451">
    <property type="entry name" value="RAS-RESPONSIVE ELEMENT-BINDING PROTEIN 1"/>
    <property type="match status" value="1"/>
</dbReference>
<dbReference type="FunFam" id="3.30.160.60:FF:000682">
    <property type="entry name" value="ras-responsive element-binding protein 1 isoform X1"/>
    <property type="match status" value="1"/>
</dbReference>
<feature type="domain" description="C2H2-type" evidence="11">
    <location>
        <begin position="282"/>
        <end position="309"/>
    </location>
</feature>
<evidence type="ECO:0000256" key="9">
    <source>
        <dbReference type="PROSITE-ProRule" id="PRU00042"/>
    </source>
</evidence>
<feature type="domain" description="C2H2-type" evidence="11">
    <location>
        <begin position="254"/>
        <end position="281"/>
    </location>
</feature>